<evidence type="ECO:0000256" key="11">
    <source>
        <dbReference type="ARBA" id="ARBA00023012"/>
    </source>
</evidence>
<proteinExistence type="predicted"/>
<reference evidence="16" key="1">
    <citation type="journal article" date="2014" name="Int. J. Syst. Evol. Microbiol.">
        <title>Complete genome sequence of Corynebacterium casei LMG S-19264T (=DSM 44701T), isolated from a smear-ripened cheese.</title>
        <authorList>
            <consortium name="US DOE Joint Genome Institute (JGI-PGF)"/>
            <person name="Walter F."/>
            <person name="Albersmeier A."/>
            <person name="Kalinowski J."/>
            <person name="Ruckert C."/>
        </authorList>
    </citation>
    <scope>NUCLEOTIDE SEQUENCE</scope>
    <source>
        <strain evidence="16">JCM 19831</strain>
    </source>
</reference>
<dbReference type="InterPro" id="IPR003660">
    <property type="entry name" value="HAMP_dom"/>
</dbReference>
<evidence type="ECO:0000256" key="12">
    <source>
        <dbReference type="SAM" id="MobiDB-lite"/>
    </source>
</evidence>
<evidence type="ECO:0000256" key="8">
    <source>
        <dbReference type="ARBA" id="ARBA00022777"/>
    </source>
</evidence>
<dbReference type="AlphaFoldDB" id="A0A917WME1"/>
<sequence length="698" mass="72626">MEQRRRRLRLADLPVVAKLGLILVVPLLGLLALTGYAVSAAVTAGPGDLRAVAAVAAEAGHVADGLQRERLALASGGPAGSEASATDAAVERFRGRVARLDPDDPAGPPLRRVLDALTALRATPVTQGPLQPVLLQYGQVIADLAAFQQAIADRPAPGVVRSAIRAAGWLAVAREELALVQVSVVRGVTTPADQQRLIAHRGAQLDALRRFAADAPAAWRAALDAVPSAEEAAAVDRALLGGPSDPDFPRLALAHLDGLRTVSDLAAADTVRLAGDARGEQQRTIVAGIALALAVVAGSVAVAVVVGRSTARALRALQAGAIRVAYERLPQTVRALQEADAATAHQVAAQQAAATDVPVAGRDEIGRVAEAFNAVQREAVRAAAEQAALRAGVSTAFVNLARRGQRLVDSLVERLDTAERDEADPDRLAQLFGFDHLAARIRHDNQSLLVLAGADPSRAHRRPVPVYDLLRAAQSQILDYERVEYGRVDTDAALAPEAVDGTVHLLAELFDNAARHAPLDAPVLVDTRRAGDGLIIEVADLGPGLAADRLADLNRRLAEPPPLDVADSRHMGLAVVARLAARHGVDVQLQPAGSGTGLVAVVRIPAGLVRAAEPVAVAPAVAGQRQVRPRLLERSPALPGGEPVDVPAPRNGTTVVPVVPGPRVQADGPTVEAESARIISKKPTNTAKSVTTEGHSTS</sequence>
<evidence type="ECO:0000256" key="3">
    <source>
        <dbReference type="ARBA" id="ARBA00012438"/>
    </source>
</evidence>
<evidence type="ECO:0000256" key="6">
    <source>
        <dbReference type="ARBA" id="ARBA00022692"/>
    </source>
</evidence>
<evidence type="ECO:0000259" key="15">
    <source>
        <dbReference type="PROSITE" id="PS50885"/>
    </source>
</evidence>
<keyword evidence="4" id="KW-0597">Phosphoprotein</keyword>
<dbReference type="InterPro" id="IPR050980">
    <property type="entry name" value="2C_sensor_his_kinase"/>
</dbReference>
<keyword evidence="6 13" id="KW-0812">Transmembrane</keyword>
<dbReference type="InterPro" id="IPR013587">
    <property type="entry name" value="Nitrate/nitrite_sensing"/>
</dbReference>
<protein>
    <recommendedName>
        <fullName evidence="3">histidine kinase</fullName>
        <ecNumber evidence="3">2.7.13.3</ecNumber>
    </recommendedName>
</protein>
<dbReference type="InterPro" id="IPR005467">
    <property type="entry name" value="His_kinase_dom"/>
</dbReference>
<feature type="domain" description="Histidine kinase" evidence="14">
    <location>
        <begin position="504"/>
        <end position="608"/>
    </location>
</feature>
<dbReference type="GO" id="GO:0000160">
    <property type="term" value="P:phosphorelay signal transduction system"/>
    <property type="evidence" value="ECO:0007669"/>
    <property type="project" value="UniProtKB-KW"/>
</dbReference>
<comment type="catalytic activity">
    <reaction evidence="1">
        <text>ATP + protein L-histidine = ADP + protein N-phospho-L-histidine.</text>
        <dbReference type="EC" id="2.7.13.3"/>
    </reaction>
</comment>
<keyword evidence="17" id="KW-1185">Reference proteome</keyword>
<dbReference type="RefSeq" id="WP_190248879.1">
    <property type="nucleotide sequence ID" value="NZ_BMPI01000005.1"/>
</dbReference>
<dbReference type="InterPro" id="IPR003594">
    <property type="entry name" value="HATPase_dom"/>
</dbReference>
<dbReference type="SMART" id="SM00387">
    <property type="entry name" value="HATPase_c"/>
    <property type="match status" value="1"/>
</dbReference>
<dbReference type="GO" id="GO:0004673">
    <property type="term" value="F:protein histidine kinase activity"/>
    <property type="evidence" value="ECO:0007669"/>
    <property type="project" value="UniProtKB-EC"/>
</dbReference>
<dbReference type="PANTHER" id="PTHR44936:SF9">
    <property type="entry name" value="SENSOR PROTEIN CREC"/>
    <property type="match status" value="1"/>
</dbReference>
<keyword evidence="11" id="KW-0902">Two-component regulatory system</keyword>
<dbReference type="PROSITE" id="PS50885">
    <property type="entry name" value="HAMP"/>
    <property type="match status" value="1"/>
</dbReference>
<dbReference type="CDD" id="cd00075">
    <property type="entry name" value="HATPase"/>
    <property type="match status" value="1"/>
</dbReference>
<dbReference type="SUPFAM" id="SSF55874">
    <property type="entry name" value="ATPase domain of HSP90 chaperone/DNA topoisomerase II/histidine kinase"/>
    <property type="match status" value="1"/>
</dbReference>
<dbReference type="InterPro" id="IPR036890">
    <property type="entry name" value="HATPase_C_sf"/>
</dbReference>
<evidence type="ECO:0000256" key="2">
    <source>
        <dbReference type="ARBA" id="ARBA00004370"/>
    </source>
</evidence>
<accession>A0A917WME1</accession>
<evidence type="ECO:0000256" key="7">
    <source>
        <dbReference type="ARBA" id="ARBA00022741"/>
    </source>
</evidence>
<feature type="compositionally biased region" description="Polar residues" evidence="12">
    <location>
        <begin position="682"/>
        <end position="698"/>
    </location>
</feature>
<dbReference type="PROSITE" id="PS50109">
    <property type="entry name" value="HIS_KIN"/>
    <property type="match status" value="1"/>
</dbReference>
<feature type="region of interest" description="Disordered" evidence="12">
    <location>
        <begin position="660"/>
        <end position="698"/>
    </location>
</feature>
<evidence type="ECO:0000256" key="4">
    <source>
        <dbReference type="ARBA" id="ARBA00022553"/>
    </source>
</evidence>
<dbReference type="PANTHER" id="PTHR44936">
    <property type="entry name" value="SENSOR PROTEIN CREC"/>
    <property type="match status" value="1"/>
</dbReference>
<dbReference type="Gene3D" id="3.30.565.10">
    <property type="entry name" value="Histidine kinase-like ATPase, C-terminal domain"/>
    <property type="match status" value="1"/>
</dbReference>
<keyword evidence="9" id="KW-0067">ATP-binding</keyword>
<comment type="subcellular location">
    <subcellularLocation>
        <location evidence="2">Membrane</location>
    </subcellularLocation>
</comment>
<gene>
    <name evidence="16" type="ORF">GCM10007977_014080</name>
</gene>
<keyword evidence="8" id="KW-0418">Kinase</keyword>
<keyword evidence="7" id="KW-0547">Nucleotide-binding</keyword>
<evidence type="ECO:0000256" key="1">
    <source>
        <dbReference type="ARBA" id="ARBA00000085"/>
    </source>
</evidence>
<evidence type="ECO:0000256" key="5">
    <source>
        <dbReference type="ARBA" id="ARBA00022679"/>
    </source>
</evidence>
<evidence type="ECO:0000256" key="13">
    <source>
        <dbReference type="SAM" id="Phobius"/>
    </source>
</evidence>
<dbReference type="EMBL" id="BMPI01000005">
    <property type="protein sequence ID" value="GGM14203.1"/>
    <property type="molecule type" value="Genomic_DNA"/>
</dbReference>
<dbReference type="GO" id="GO:0005524">
    <property type="term" value="F:ATP binding"/>
    <property type="evidence" value="ECO:0007669"/>
    <property type="project" value="UniProtKB-KW"/>
</dbReference>
<evidence type="ECO:0000256" key="10">
    <source>
        <dbReference type="ARBA" id="ARBA00022989"/>
    </source>
</evidence>
<keyword evidence="5" id="KW-0808">Transferase</keyword>
<evidence type="ECO:0000313" key="17">
    <source>
        <dbReference type="Proteomes" id="UP000642070"/>
    </source>
</evidence>
<dbReference type="Pfam" id="PF08376">
    <property type="entry name" value="NIT"/>
    <property type="match status" value="1"/>
</dbReference>
<name>A0A917WME1_9ACTN</name>
<feature type="domain" description="HAMP" evidence="15">
    <location>
        <begin position="341"/>
        <end position="384"/>
    </location>
</feature>
<reference evidence="16" key="2">
    <citation type="submission" date="2020-09" db="EMBL/GenBank/DDBJ databases">
        <authorList>
            <person name="Sun Q."/>
            <person name="Ohkuma M."/>
        </authorList>
    </citation>
    <scope>NUCLEOTIDE SEQUENCE</scope>
    <source>
        <strain evidence="16">JCM 19831</strain>
    </source>
</reference>
<keyword evidence="10 13" id="KW-1133">Transmembrane helix</keyword>
<evidence type="ECO:0000313" key="16">
    <source>
        <dbReference type="EMBL" id="GGM14203.1"/>
    </source>
</evidence>
<evidence type="ECO:0000259" key="14">
    <source>
        <dbReference type="PROSITE" id="PS50109"/>
    </source>
</evidence>
<evidence type="ECO:0000256" key="9">
    <source>
        <dbReference type="ARBA" id="ARBA00022840"/>
    </source>
</evidence>
<keyword evidence="13" id="KW-0472">Membrane</keyword>
<dbReference type="Proteomes" id="UP000642070">
    <property type="component" value="Unassembled WGS sequence"/>
</dbReference>
<dbReference type="EC" id="2.7.13.3" evidence="3"/>
<organism evidence="16 17">
    <name type="scientific">Dactylosporangium sucinum</name>
    <dbReference type="NCBI Taxonomy" id="1424081"/>
    <lineage>
        <taxon>Bacteria</taxon>
        <taxon>Bacillati</taxon>
        <taxon>Actinomycetota</taxon>
        <taxon>Actinomycetes</taxon>
        <taxon>Micromonosporales</taxon>
        <taxon>Micromonosporaceae</taxon>
        <taxon>Dactylosporangium</taxon>
    </lineage>
</organism>
<comment type="caution">
    <text evidence="16">The sequence shown here is derived from an EMBL/GenBank/DDBJ whole genome shotgun (WGS) entry which is preliminary data.</text>
</comment>
<dbReference type="Pfam" id="PF02518">
    <property type="entry name" value="HATPase_c"/>
    <property type="match status" value="1"/>
</dbReference>
<dbReference type="GO" id="GO:0016020">
    <property type="term" value="C:membrane"/>
    <property type="evidence" value="ECO:0007669"/>
    <property type="project" value="UniProtKB-SubCell"/>
</dbReference>
<feature type="transmembrane region" description="Helical" evidence="13">
    <location>
        <begin position="285"/>
        <end position="306"/>
    </location>
</feature>